<evidence type="ECO:0000313" key="2">
    <source>
        <dbReference type="EMBL" id="ETW13468.1"/>
    </source>
</evidence>
<evidence type="ECO:0008006" key="4">
    <source>
        <dbReference type="Google" id="ProtNLM"/>
    </source>
</evidence>
<dbReference type="Proteomes" id="UP000019063">
    <property type="component" value="Unassembled WGS sequence"/>
</dbReference>
<dbReference type="EMBL" id="AQQW01000003">
    <property type="protein sequence ID" value="ETW13468.1"/>
    <property type="molecule type" value="Genomic_DNA"/>
</dbReference>
<dbReference type="PATRIC" id="fig|1317118.6.peg.1142"/>
<evidence type="ECO:0000313" key="3">
    <source>
        <dbReference type="Proteomes" id="UP000019063"/>
    </source>
</evidence>
<accession>W4HM49</accession>
<dbReference type="STRING" id="1379903.ATO8_05546"/>
<feature type="transmembrane region" description="Helical" evidence="1">
    <location>
        <begin position="7"/>
        <end position="26"/>
    </location>
</feature>
<reference evidence="2 3" key="1">
    <citation type="journal article" date="2014" name="Antonie Van Leeuwenhoek">
        <title>Roseivivax atlanticus sp. nov., isolated from surface seawater of the Atlantic Ocean.</title>
        <authorList>
            <person name="Li G."/>
            <person name="Lai Q."/>
            <person name="Liu X."/>
            <person name="Sun F."/>
            <person name="Shao Z."/>
        </authorList>
    </citation>
    <scope>NUCLEOTIDE SEQUENCE [LARGE SCALE GENOMIC DNA]</scope>
    <source>
        <strain evidence="2 3">22II-s10s</strain>
    </source>
</reference>
<comment type="caution">
    <text evidence="2">The sequence shown here is derived from an EMBL/GenBank/DDBJ whole genome shotgun (WGS) entry which is preliminary data.</text>
</comment>
<evidence type="ECO:0000256" key="1">
    <source>
        <dbReference type="SAM" id="Phobius"/>
    </source>
</evidence>
<dbReference type="eggNOG" id="COG4915">
    <property type="taxonomic scope" value="Bacteria"/>
</dbReference>
<sequence length="267" mass="28928">MKAVQRNAENLPVLMLAALPLLLWLFDGSPARMVGALFHFALMGAAAWLIAEGHEAHRRYDAATAAPRPRVPRKLLGACLLGLMVFLLAAARFTEVVTPLCFGLAAAGFAIAAFGLDPMQDKGLTDPDYLAAREADALMTRTDAALRDVVDRVAALRNDPLTMRSEAMHGAVLRLLRAMGTEPRALLALRAPIEKFVLMAEAEAARLEADWPRNPAGAGHTYATRLSALTAAFEAGARQRRQRDCPDAYAMEADLIVERMRSERAAA</sequence>
<feature type="transmembrane region" description="Helical" evidence="1">
    <location>
        <begin position="32"/>
        <end position="51"/>
    </location>
</feature>
<name>W4HM49_9RHOB</name>
<organism evidence="2 3">
    <name type="scientific">Roseivivax marinus</name>
    <dbReference type="NCBI Taxonomy" id="1379903"/>
    <lineage>
        <taxon>Bacteria</taxon>
        <taxon>Pseudomonadati</taxon>
        <taxon>Pseudomonadota</taxon>
        <taxon>Alphaproteobacteria</taxon>
        <taxon>Rhodobacterales</taxon>
        <taxon>Roseobacteraceae</taxon>
        <taxon>Roseivivax</taxon>
    </lineage>
</organism>
<proteinExistence type="predicted"/>
<keyword evidence="1" id="KW-0472">Membrane</keyword>
<dbReference type="AlphaFoldDB" id="W4HM49"/>
<keyword evidence="1" id="KW-0812">Transmembrane</keyword>
<feature type="transmembrane region" description="Helical" evidence="1">
    <location>
        <begin position="71"/>
        <end position="90"/>
    </location>
</feature>
<feature type="transmembrane region" description="Helical" evidence="1">
    <location>
        <begin position="96"/>
        <end position="116"/>
    </location>
</feature>
<keyword evidence="1" id="KW-1133">Transmembrane helix</keyword>
<gene>
    <name evidence="2" type="ORF">ATO8_05546</name>
</gene>
<protein>
    <recommendedName>
        <fullName evidence="4">5-bromo-4-chloroindolyl phosphate hydrolysis protein</fullName>
    </recommendedName>
</protein>
<keyword evidence="3" id="KW-1185">Reference proteome</keyword>
<dbReference type="RefSeq" id="WP_051487410.1">
    <property type="nucleotide sequence ID" value="NZ_AQQW01000003.1"/>
</dbReference>